<dbReference type="Proteomes" id="UP000250572">
    <property type="component" value="Unassembled WGS sequence"/>
</dbReference>
<accession>A0A315V857</accession>
<protein>
    <submittedName>
        <fullName evidence="1">Uncharacterized protein</fullName>
    </submittedName>
</protein>
<dbReference type="EMBL" id="NHOQ01002193">
    <property type="protein sequence ID" value="PWA19132.1"/>
    <property type="molecule type" value="Genomic_DNA"/>
</dbReference>
<dbReference type="AlphaFoldDB" id="A0A315V857"/>
<proteinExistence type="predicted"/>
<keyword evidence="2" id="KW-1185">Reference proteome</keyword>
<comment type="caution">
    <text evidence="1">The sequence shown here is derived from an EMBL/GenBank/DDBJ whole genome shotgun (WGS) entry which is preliminary data.</text>
</comment>
<gene>
    <name evidence="1" type="ORF">CCH79_00019903</name>
</gene>
<evidence type="ECO:0000313" key="2">
    <source>
        <dbReference type="Proteomes" id="UP000250572"/>
    </source>
</evidence>
<evidence type="ECO:0000313" key="1">
    <source>
        <dbReference type="EMBL" id="PWA19132.1"/>
    </source>
</evidence>
<sequence>MADTQVDSGSDISAKLYASPSRNLHFHQTFLALIRAQRTIGTIDPVTGPNQPVVPVLMGRETGASKWTPRIKLGVGAPHHGDLRLQRRVSLSGEEESARGSLFIQAARLVLPSSPNRCVTHGALSDTHLSRFSATLIAV</sequence>
<organism evidence="1 2">
    <name type="scientific">Gambusia affinis</name>
    <name type="common">Western mosquitofish</name>
    <name type="synonym">Heterandria affinis</name>
    <dbReference type="NCBI Taxonomy" id="33528"/>
    <lineage>
        <taxon>Eukaryota</taxon>
        <taxon>Metazoa</taxon>
        <taxon>Chordata</taxon>
        <taxon>Craniata</taxon>
        <taxon>Vertebrata</taxon>
        <taxon>Euteleostomi</taxon>
        <taxon>Actinopterygii</taxon>
        <taxon>Neopterygii</taxon>
        <taxon>Teleostei</taxon>
        <taxon>Neoteleostei</taxon>
        <taxon>Acanthomorphata</taxon>
        <taxon>Ovalentaria</taxon>
        <taxon>Atherinomorphae</taxon>
        <taxon>Cyprinodontiformes</taxon>
        <taxon>Poeciliidae</taxon>
        <taxon>Poeciliinae</taxon>
        <taxon>Gambusia</taxon>
    </lineage>
</organism>
<name>A0A315V857_GAMAF</name>
<reference evidence="1 2" key="1">
    <citation type="journal article" date="2018" name="G3 (Bethesda)">
        <title>A High-Quality Reference Genome for the Invasive Mosquitofish Gambusia affinis Using a Chicago Library.</title>
        <authorList>
            <person name="Hoffberg S.L."/>
            <person name="Troendle N.J."/>
            <person name="Glenn T.C."/>
            <person name="Mahmud O."/>
            <person name="Louha S."/>
            <person name="Chalopin D."/>
            <person name="Bennetzen J.L."/>
            <person name="Mauricio R."/>
        </authorList>
    </citation>
    <scope>NUCLEOTIDE SEQUENCE [LARGE SCALE GENOMIC DNA]</scope>
    <source>
        <strain evidence="1">NE01/NJP1002.9</strain>
        <tissue evidence="1">Muscle</tissue>
    </source>
</reference>